<evidence type="ECO:0000313" key="1">
    <source>
        <dbReference type="EMBL" id="DAD82837.1"/>
    </source>
</evidence>
<accession>A0A8S5MKI4</accession>
<dbReference type="EMBL" id="BK014925">
    <property type="protein sequence ID" value="DAD82837.1"/>
    <property type="molecule type" value="Genomic_DNA"/>
</dbReference>
<name>A0A8S5MKI4_9CAUD</name>
<protein>
    <submittedName>
        <fullName evidence="1">Uncharacterized protein</fullName>
    </submittedName>
</protein>
<organism evidence="1">
    <name type="scientific">Siphoviridae sp. ctXZx16</name>
    <dbReference type="NCBI Taxonomy" id="2826371"/>
    <lineage>
        <taxon>Viruses</taxon>
        <taxon>Duplodnaviria</taxon>
        <taxon>Heunggongvirae</taxon>
        <taxon>Uroviricota</taxon>
        <taxon>Caudoviricetes</taxon>
    </lineage>
</organism>
<reference evidence="1" key="1">
    <citation type="journal article" date="2021" name="Proc. Natl. Acad. Sci. U.S.A.">
        <title>A Catalog of Tens of Thousands of Viruses from Human Metagenomes Reveals Hidden Associations with Chronic Diseases.</title>
        <authorList>
            <person name="Tisza M.J."/>
            <person name="Buck C.B."/>
        </authorList>
    </citation>
    <scope>NUCLEOTIDE SEQUENCE</scope>
    <source>
        <strain evidence="1">CtXZx16</strain>
    </source>
</reference>
<sequence length="30" mass="3552">MRKKKFNIHNNYIKGGLTPPFCYVKGVKNR</sequence>
<proteinExistence type="predicted"/>